<protein>
    <submittedName>
        <fullName evidence="5 6">Uncharacterized protein</fullName>
    </submittedName>
</protein>
<dbReference type="AlphaFoldDB" id="T1G690"/>
<keyword evidence="1" id="KW-0677">Repeat</keyword>
<dbReference type="PROSITE" id="PS50005">
    <property type="entry name" value="TPR"/>
    <property type="match status" value="2"/>
</dbReference>
<dbReference type="OrthoDB" id="6280333at2759"/>
<keyword evidence="2 4" id="KW-0802">TPR repeat</keyword>
<dbReference type="CTD" id="20216587"/>
<evidence type="ECO:0000256" key="1">
    <source>
        <dbReference type="ARBA" id="ARBA00022737"/>
    </source>
</evidence>
<name>T1G690_HELRO</name>
<dbReference type="SUPFAM" id="SSF48452">
    <property type="entry name" value="TPR-like"/>
    <property type="match status" value="1"/>
</dbReference>
<reference evidence="5 7" key="2">
    <citation type="journal article" date="2013" name="Nature">
        <title>Insights into bilaterian evolution from three spiralian genomes.</title>
        <authorList>
            <person name="Simakov O."/>
            <person name="Marletaz F."/>
            <person name="Cho S.J."/>
            <person name="Edsinger-Gonzales E."/>
            <person name="Havlak P."/>
            <person name="Hellsten U."/>
            <person name="Kuo D.H."/>
            <person name="Larsson T."/>
            <person name="Lv J."/>
            <person name="Arendt D."/>
            <person name="Savage R."/>
            <person name="Osoegawa K."/>
            <person name="de Jong P."/>
            <person name="Grimwood J."/>
            <person name="Chapman J.A."/>
            <person name="Shapiro H."/>
            <person name="Aerts A."/>
            <person name="Otillar R.P."/>
            <person name="Terry A.Y."/>
            <person name="Boore J.L."/>
            <person name="Grigoriev I.V."/>
            <person name="Lindberg D.R."/>
            <person name="Seaver E.C."/>
            <person name="Weisblat D.A."/>
            <person name="Putnam N.H."/>
            <person name="Rokhsar D.S."/>
        </authorList>
    </citation>
    <scope>NUCLEOTIDE SEQUENCE</scope>
</reference>
<sequence>AERIIREQLTVRETPLLFCYLGDVTKDYECYERAWSLSKNSFSRAKKSMGLWWLGRREFEKSLEHFETSLEINPLQIGLWFTYGCAGLSCGRFEKAATAFRRCVNLDNDNFEAWNNLATAYIRSHNKPRAFVTLQEAIKCEYENWRLWENYLIISVDIGQFEETIRAYHRLLELKQKHVDVEVLSNLTKAVCTNLKDASGEHSSKLKGKLLALFGHITSQVTGDGCIWRLYAELTNHVEPGQNLSQSEQEKVIFMMMMRMVMMNF</sequence>
<dbReference type="SMART" id="SM00028">
    <property type="entry name" value="TPR"/>
    <property type="match status" value="4"/>
</dbReference>
<dbReference type="OMA" id="DECVECL"/>
<dbReference type="KEGG" id="hro:HELRODRAFT_86233"/>
<proteinExistence type="inferred from homology"/>
<gene>
    <name evidence="6" type="primary">20216587</name>
    <name evidence="5" type="ORF">HELRODRAFT_86233</name>
</gene>
<feature type="repeat" description="TPR" evidence="4">
    <location>
        <begin position="77"/>
        <end position="110"/>
    </location>
</feature>
<dbReference type="InterPro" id="IPR044244">
    <property type="entry name" value="TTC27/Emw1"/>
</dbReference>
<evidence type="ECO:0000313" key="6">
    <source>
        <dbReference type="EnsemblMetazoa" id="HelroP86233"/>
    </source>
</evidence>
<dbReference type="EMBL" id="KB097496">
    <property type="protein sequence ID" value="ESN95972.1"/>
    <property type="molecule type" value="Genomic_DNA"/>
</dbReference>
<dbReference type="Pfam" id="PF13181">
    <property type="entry name" value="TPR_8"/>
    <property type="match status" value="1"/>
</dbReference>
<evidence type="ECO:0000256" key="4">
    <source>
        <dbReference type="PROSITE-ProRule" id="PRU00339"/>
    </source>
</evidence>
<dbReference type="EnsemblMetazoa" id="HelroT86233">
    <property type="protein sequence ID" value="HelroP86233"/>
    <property type="gene ID" value="HelroG86233"/>
</dbReference>
<dbReference type="RefSeq" id="XP_009025910.1">
    <property type="nucleotide sequence ID" value="XM_009027662.1"/>
</dbReference>
<evidence type="ECO:0000256" key="3">
    <source>
        <dbReference type="ARBA" id="ARBA00024020"/>
    </source>
</evidence>
<dbReference type="STRING" id="6412.T1G690"/>
<evidence type="ECO:0000256" key="2">
    <source>
        <dbReference type="ARBA" id="ARBA00022803"/>
    </source>
</evidence>
<dbReference type="eggNOG" id="KOG1128">
    <property type="taxonomic scope" value="Eukaryota"/>
</dbReference>
<dbReference type="PANTHER" id="PTHR16193">
    <property type="entry name" value="TETRATRICOPEPTIDE REPEAT PROTEIN 27"/>
    <property type="match status" value="1"/>
</dbReference>
<feature type="repeat" description="TPR" evidence="4">
    <location>
        <begin position="43"/>
        <end position="76"/>
    </location>
</feature>
<dbReference type="Gene3D" id="1.25.40.10">
    <property type="entry name" value="Tetratricopeptide repeat domain"/>
    <property type="match status" value="1"/>
</dbReference>
<dbReference type="Proteomes" id="UP000015101">
    <property type="component" value="Unassembled WGS sequence"/>
</dbReference>
<organism evidence="6 7">
    <name type="scientific">Helobdella robusta</name>
    <name type="common">Californian leech</name>
    <dbReference type="NCBI Taxonomy" id="6412"/>
    <lineage>
        <taxon>Eukaryota</taxon>
        <taxon>Metazoa</taxon>
        <taxon>Spiralia</taxon>
        <taxon>Lophotrochozoa</taxon>
        <taxon>Annelida</taxon>
        <taxon>Clitellata</taxon>
        <taxon>Hirudinea</taxon>
        <taxon>Rhynchobdellida</taxon>
        <taxon>Glossiphoniidae</taxon>
        <taxon>Helobdella</taxon>
    </lineage>
</organism>
<dbReference type="PANTHER" id="PTHR16193:SF0">
    <property type="entry name" value="TETRATRICOPEPTIDE REPEAT PROTEIN 27"/>
    <property type="match status" value="1"/>
</dbReference>
<accession>T1G690</accession>
<evidence type="ECO:0000313" key="5">
    <source>
        <dbReference type="EMBL" id="ESN95972.1"/>
    </source>
</evidence>
<keyword evidence="7" id="KW-1185">Reference proteome</keyword>
<reference evidence="6" key="3">
    <citation type="submission" date="2015-06" db="UniProtKB">
        <authorList>
            <consortium name="EnsemblMetazoa"/>
        </authorList>
    </citation>
    <scope>IDENTIFICATION</scope>
</reference>
<evidence type="ECO:0000313" key="7">
    <source>
        <dbReference type="Proteomes" id="UP000015101"/>
    </source>
</evidence>
<dbReference type="InterPro" id="IPR019734">
    <property type="entry name" value="TPR_rpt"/>
</dbReference>
<reference evidence="7" key="1">
    <citation type="submission" date="2012-12" db="EMBL/GenBank/DDBJ databases">
        <authorList>
            <person name="Hellsten U."/>
            <person name="Grimwood J."/>
            <person name="Chapman J.A."/>
            <person name="Shapiro H."/>
            <person name="Aerts A."/>
            <person name="Otillar R.P."/>
            <person name="Terry A.Y."/>
            <person name="Boore J.L."/>
            <person name="Simakov O."/>
            <person name="Marletaz F."/>
            <person name="Cho S.-J."/>
            <person name="Edsinger-Gonzales E."/>
            <person name="Havlak P."/>
            <person name="Kuo D.-H."/>
            <person name="Larsson T."/>
            <person name="Lv J."/>
            <person name="Arendt D."/>
            <person name="Savage R."/>
            <person name="Osoegawa K."/>
            <person name="de Jong P."/>
            <person name="Lindberg D.R."/>
            <person name="Seaver E.C."/>
            <person name="Weisblat D.A."/>
            <person name="Putnam N.H."/>
            <person name="Grigoriev I.V."/>
            <person name="Rokhsar D.S."/>
        </authorList>
    </citation>
    <scope>NUCLEOTIDE SEQUENCE</scope>
</reference>
<comment type="similarity">
    <text evidence="3">Belongs to the TTC27 family.</text>
</comment>
<dbReference type="GeneID" id="20216587"/>
<dbReference type="HOGENOM" id="CLU_1051995_0_0_1"/>
<dbReference type="EMBL" id="AMQM01006603">
    <property type="status" value="NOT_ANNOTATED_CDS"/>
    <property type="molecule type" value="Genomic_DNA"/>
</dbReference>
<dbReference type="InterPro" id="IPR011990">
    <property type="entry name" value="TPR-like_helical_dom_sf"/>
</dbReference>
<dbReference type="InParanoid" id="T1G690"/>